<name>A0ACB8AYN6_9AGAM</name>
<comment type="caution">
    <text evidence="1">The sequence shown here is derived from an EMBL/GenBank/DDBJ whole genome shotgun (WGS) entry which is preliminary data.</text>
</comment>
<dbReference type="Proteomes" id="UP000790709">
    <property type="component" value="Unassembled WGS sequence"/>
</dbReference>
<protein>
    <submittedName>
        <fullName evidence="1">Uncharacterized protein</fullName>
    </submittedName>
</protein>
<sequence length="162" mass="17858">MPLRSLSKLWAAQPTTSGIGSHFETPQKTQNKRKTTTFVTLPGRDTKRRQLEENLQRLMGGQYAGPETPPTVSADPSVGVSPDTAVTAPEELYLPDTMAALKDSIAPEPKSTLNPQTPKRCILPNGSTLRLYQNWKAIIPALISPHLVYFSATQLRTKTLLY</sequence>
<accession>A0ACB8AYN6</accession>
<organism evidence="1 2">
    <name type="scientific">Leucogyrophana mollusca</name>
    <dbReference type="NCBI Taxonomy" id="85980"/>
    <lineage>
        <taxon>Eukaryota</taxon>
        <taxon>Fungi</taxon>
        <taxon>Dikarya</taxon>
        <taxon>Basidiomycota</taxon>
        <taxon>Agaricomycotina</taxon>
        <taxon>Agaricomycetes</taxon>
        <taxon>Agaricomycetidae</taxon>
        <taxon>Boletales</taxon>
        <taxon>Boletales incertae sedis</taxon>
        <taxon>Leucogyrophana</taxon>
    </lineage>
</organism>
<reference evidence="1" key="1">
    <citation type="journal article" date="2021" name="New Phytol.">
        <title>Evolutionary innovations through gain and loss of genes in the ectomycorrhizal Boletales.</title>
        <authorList>
            <person name="Wu G."/>
            <person name="Miyauchi S."/>
            <person name="Morin E."/>
            <person name="Kuo A."/>
            <person name="Drula E."/>
            <person name="Varga T."/>
            <person name="Kohler A."/>
            <person name="Feng B."/>
            <person name="Cao Y."/>
            <person name="Lipzen A."/>
            <person name="Daum C."/>
            <person name="Hundley H."/>
            <person name="Pangilinan J."/>
            <person name="Johnson J."/>
            <person name="Barry K."/>
            <person name="LaButti K."/>
            <person name="Ng V."/>
            <person name="Ahrendt S."/>
            <person name="Min B."/>
            <person name="Choi I.G."/>
            <person name="Park H."/>
            <person name="Plett J.M."/>
            <person name="Magnuson J."/>
            <person name="Spatafora J.W."/>
            <person name="Nagy L.G."/>
            <person name="Henrissat B."/>
            <person name="Grigoriev I.V."/>
            <person name="Yang Z.L."/>
            <person name="Xu J."/>
            <person name="Martin F.M."/>
        </authorList>
    </citation>
    <scope>NUCLEOTIDE SEQUENCE</scope>
    <source>
        <strain evidence="1">KUC20120723A-06</strain>
    </source>
</reference>
<dbReference type="EMBL" id="MU266810">
    <property type="protein sequence ID" value="KAH7918294.1"/>
    <property type="molecule type" value="Genomic_DNA"/>
</dbReference>
<gene>
    <name evidence="1" type="ORF">BV22DRAFT_1134693</name>
</gene>
<evidence type="ECO:0000313" key="1">
    <source>
        <dbReference type="EMBL" id="KAH7918294.1"/>
    </source>
</evidence>
<evidence type="ECO:0000313" key="2">
    <source>
        <dbReference type="Proteomes" id="UP000790709"/>
    </source>
</evidence>
<proteinExistence type="predicted"/>
<keyword evidence="2" id="KW-1185">Reference proteome</keyword>